<evidence type="ECO:0000259" key="2">
    <source>
        <dbReference type="Pfam" id="PF19289"/>
    </source>
</evidence>
<name>A0A0U2TV57_9EURY</name>
<evidence type="ECO:0000313" key="5">
    <source>
        <dbReference type="Proteomes" id="UP000067738"/>
    </source>
</evidence>
<dbReference type="KEGG" id="mmil:sm9_1901"/>
<feature type="domain" description="Metalloprotease TldD/E central" evidence="3">
    <location>
        <begin position="110"/>
        <end position="210"/>
    </location>
</feature>
<dbReference type="PANTHER" id="PTHR43421">
    <property type="entry name" value="METALLOPROTEASE PMBA"/>
    <property type="match status" value="1"/>
</dbReference>
<evidence type="ECO:0000313" key="4">
    <source>
        <dbReference type="EMBL" id="ALT69667.1"/>
    </source>
</evidence>
<dbReference type="InterPro" id="IPR002510">
    <property type="entry name" value="Metalloprtase-TldD/E_N"/>
</dbReference>
<dbReference type="Pfam" id="PF01523">
    <property type="entry name" value="PmbA_TldD_1st"/>
    <property type="match status" value="1"/>
</dbReference>
<evidence type="ECO:0000259" key="1">
    <source>
        <dbReference type="Pfam" id="PF01523"/>
    </source>
</evidence>
<dbReference type="GeneID" id="26736855"/>
<dbReference type="InterPro" id="IPR035068">
    <property type="entry name" value="TldD/PmbA_N"/>
</dbReference>
<feature type="domain" description="Metalloprotease TldD/E N-terminal" evidence="1">
    <location>
        <begin position="20"/>
        <end position="82"/>
    </location>
</feature>
<dbReference type="PATRIC" id="fig|230361.4.peg.1965"/>
<dbReference type="Pfam" id="PF19289">
    <property type="entry name" value="PmbA_TldD_3rd"/>
    <property type="match status" value="1"/>
</dbReference>
<organism evidence="4 5">
    <name type="scientific">Methanobrevibacter millerae</name>
    <dbReference type="NCBI Taxonomy" id="230361"/>
    <lineage>
        <taxon>Archaea</taxon>
        <taxon>Methanobacteriati</taxon>
        <taxon>Methanobacteriota</taxon>
        <taxon>Methanomada group</taxon>
        <taxon>Methanobacteria</taxon>
        <taxon>Methanobacteriales</taxon>
        <taxon>Methanobacteriaceae</taxon>
        <taxon>Methanobrevibacter</taxon>
    </lineage>
</organism>
<dbReference type="InterPro" id="IPR045569">
    <property type="entry name" value="Metalloprtase-TldD/E_C"/>
</dbReference>
<dbReference type="RefSeq" id="WP_058739887.1">
    <property type="nucleotide sequence ID" value="NZ_CP011266.1"/>
</dbReference>
<protein>
    <submittedName>
        <fullName evidence="4">Peptidase U62 family</fullName>
    </submittedName>
</protein>
<dbReference type="InterPro" id="IPR036059">
    <property type="entry name" value="TldD/PmbA_sf"/>
</dbReference>
<dbReference type="EMBL" id="CP011266">
    <property type="protein sequence ID" value="ALT69667.1"/>
    <property type="molecule type" value="Genomic_DNA"/>
</dbReference>
<gene>
    <name evidence="4" type="ORF">sm9_1901</name>
</gene>
<dbReference type="Gene3D" id="3.30.2290.10">
    <property type="entry name" value="PmbA/TldD superfamily"/>
    <property type="match status" value="1"/>
</dbReference>
<dbReference type="InterPro" id="IPR045570">
    <property type="entry name" value="Metalloprtase-TldD/E_cen_dom"/>
</dbReference>
<dbReference type="Pfam" id="PF19290">
    <property type="entry name" value="PmbA_TldD_2nd"/>
    <property type="match status" value="1"/>
</dbReference>
<sequence length="435" mass="47846">MIYEIADKCVKEVEKLSDNWEIYLANSESIEVESKKDILNFAKEEIENGIGIRIIKDNKIGFAYTSDLDKIEQTAKKALDNAKLNKIDENYEFASVEKVKDVKGTYDKKYDDLTLDECCEFLENIIERTKENKCDITSSGFSASKGEELILNSNGVSIYDKGTGFGGSLSVNIEKDGQFATAYDYTASRHLDLEYEQLTDDVCKLAQDSLNPKAIETKDCDVVLDYFAASGLLSTFIQGFNSENVLRGRSILHDKIGSQITSENLSIIDNPLLEGAMGTCKADGEGTVSKKTVLVEDGILKSFIYDIYNSNKADCESTSNGYRGSYLTTPDVSPSNLEFKFKTNVGIDEIDSGIITTSVLGAHTANPISGDFSVEANNAFVIENGEIKDGIKKAMISGNIYELMGKCDGVKSEIKQKGSFIIPKILVHDLKVIGL</sequence>
<dbReference type="Proteomes" id="UP000067738">
    <property type="component" value="Chromosome"/>
</dbReference>
<feature type="domain" description="Metalloprotease TldD/E C-terminal" evidence="2">
    <location>
        <begin position="218"/>
        <end position="434"/>
    </location>
</feature>
<proteinExistence type="predicted"/>
<dbReference type="AlphaFoldDB" id="A0A0U2TV57"/>
<dbReference type="GO" id="GO:0008237">
    <property type="term" value="F:metallopeptidase activity"/>
    <property type="evidence" value="ECO:0007669"/>
    <property type="project" value="InterPro"/>
</dbReference>
<keyword evidence="5" id="KW-1185">Reference proteome</keyword>
<dbReference type="OrthoDB" id="84520at2157"/>
<dbReference type="PANTHER" id="PTHR43421:SF1">
    <property type="entry name" value="METALLOPROTEASE PMBA"/>
    <property type="match status" value="1"/>
</dbReference>
<evidence type="ECO:0000259" key="3">
    <source>
        <dbReference type="Pfam" id="PF19290"/>
    </source>
</evidence>
<dbReference type="GO" id="GO:0006508">
    <property type="term" value="P:proteolysis"/>
    <property type="evidence" value="ECO:0007669"/>
    <property type="project" value="InterPro"/>
</dbReference>
<dbReference type="SUPFAM" id="SSF111283">
    <property type="entry name" value="Putative modulator of DNA gyrase, PmbA/TldD"/>
    <property type="match status" value="1"/>
</dbReference>
<dbReference type="InterPro" id="IPR047657">
    <property type="entry name" value="PmbA"/>
</dbReference>
<accession>A0A0U2TV57</accession>
<dbReference type="GO" id="GO:0005829">
    <property type="term" value="C:cytosol"/>
    <property type="evidence" value="ECO:0007669"/>
    <property type="project" value="TreeGrafter"/>
</dbReference>
<reference evidence="4 5" key="1">
    <citation type="submission" date="2015-04" db="EMBL/GenBank/DDBJ databases">
        <title>The complete genome sequence of the rumen methanogen Methanobrevibacter millerae SM9.</title>
        <authorList>
            <person name="Leahy S.C."/>
            <person name="Kelly W.J."/>
            <person name="Pacheco D.M."/>
            <person name="Li D."/>
            <person name="Altermann E."/>
            <person name="Attwood G.T."/>
        </authorList>
    </citation>
    <scope>NUCLEOTIDE SEQUENCE [LARGE SCALE GENOMIC DNA]</scope>
    <source>
        <strain evidence="4 5">SM9</strain>
    </source>
</reference>